<evidence type="ECO:0000256" key="3">
    <source>
        <dbReference type="ARBA" id="ARBA00012910"/>
    </source>
</evidence>
<dbReference type="SUPFAM" id="SSF51569">
    <property type="entry name" value="Aldolase"/>
    <property type="match status" value="1"/>
</dbReference>
<dbReference type="GO" id="GO:0006552">
    <property type="term" value="P:L-leucine catabolic process"/>
    <property type="evidence" value="ECO:0007669"/>
    <property type="project" value="TreeGrafter"/>
</dbReference>
<accession>A0A369K906</accession>
<dbReference type="CDD" id="cd07938">
    <property type="entry name" value="DRE_TIM_HMGL"/>
    <property type="match status" value="1"/>
</dbReference>
<comment type="pathway">
    <text evidence="1">Metabolic intermediate metabolism; (S)-3-hydroxy-3-methylglutaryl-CoA degradation; acetoacetate from (S)-3-hydroxy-3-methylglutaryl-CoA: step 1/1.</text>
</comment>
<dbReference type="EMBL" id="LUEZ02000012">
    <property type="protein sequence ID" value="RDB28274.1"/>
    <property type="molecule type" value="Genomic_DNA"/>
</dbReference>
<dbReference type="OrthoDB" id="1905920at2759"/>
<evidence type="ECO:0000256" key="1">
    <source>
        <dbReference type="ARBA" id="ARBA00005143"/>
    </source>
</evidence>
<dbReference type="Pfam" id="PF00682">
    <property type="entry name" value="HMGL-like"/>
    <property type="match status" value="1"/>
</dbReference>
<dbReference type="STRING" id="39966.A0A369K906"/>
<dbReference type="Proteomes" id="UP000076154">
    <property type="component" value="Unassembled WGS sequence"/>
</dbReference>
<protein>
    <recommendedName>
        <fullName evidence="3">hydroxymethylglutaryl-CoA lyase</fullName>
        <ecNumber evidence="3">4.1.3.4</ecNumber>
    </recommendedName>
</protein>
<keyword evidence="10" id="KW-1185">Reference proteome</keyword>
<comment type="caution">
    <text evidence="9">The sequence shown here is derived from an EMBL/GenBank/DDBJ whole genome shotgun (WGS) entry which is preliminary data.</text>
</comment>
<evidence type="ECO:0000256" key="7">
    <source>
        <dbReference type="SAM" id="MobiDB-lite"/>
    </source>
</evidence>
<organism evidence="9 10">
    <name type="scientific">Hypsizygus marmoreus</name>
    <name type="common">White beech mushroom</name>
    <name type="synonym">Agaricus marmoreus</name>
    <dbReference type="NCBI Taxonomy" id="39966"/>
    <lineage>
        <taxon>Eukaryota</taxon>
        <taxon>Fungi</taxon>
        <taxon>Dikarya</taxon>
        <taxon>Basidiomycota</taxon>
        <taxon>Agaricomycotina</taxon>
        <taxon>Agaricomycetes</taxon>
        <taxon>Agaricomycetidae</taxon>
        <taxon>Agaricales</taxon>
        <taxon>Tricholomatineae</taxon>
        <taxon>Lyophyllaceae</taxon>
        <taxon>Hypsizygus</taxon>
    </lineage>
</organism>
<evidence type="ECO:0000259" key="8">
    <source>
        <dbReference type="PROSITE" id="PS50991"/>
    </source>
</evidence>
<dbReference type="PANTHER" id="PTHR42738:SF7">
    <property type="entry name" value="HYDROXYMETHYLGLUTARYL-COA LYASE"/>
    <property type="match status" value="1"/>
</dbReference>
<dbReference type="Gene3D" id="3.20.20.70">
    <property type="entry name" value="Aldolase class I"/>
    <property type="match status" value="1"/>
</dbReference>
<evidence type="ECO:0000256" key="6">
    <source>
        <dbReference type="ARBA" id="ARBA00049877"/>
    </source>
</evidence>
<reference evidence="9" key="1">
    <citation type="submission" date="2018-04" db="EMBL/GenBank/DDBJ databases">
        <title>Whole genome sequencing of Hypsizygus marmoreus.</title>
        <authorList>
            <person name="Choi I.-G."/>
            <person name="Min B."/>
            <person name="Kim J.-G."/>
            <person name="Kim S."/>
            <person name="Oh Y.-L."/>
            <person name="Kong W.-S."/>
            <person name="Park H."/>
            <person name="Jeong J."/>
            <person name="Song E.-S."/>
        </authorList>
    </citation>
    <scope>NUCLEOTIDE SEQUENCE [LARGE SCALE GENOMIC DNA]</scope>
    <source>
        <strain evidence="9">51987-8</strain>
    </source>
</reference>
<feature type="domain" description="Pyruvate carboxyltransferase" evidence="8">
    <location>
        <begin position="106"/>
        <end position="390"/>
    </location>
</feature>
<dbReference type="PANTHER" id="PTHR42738">
    <property type="entry name" value="HYDROXYMETHYLGLUTARYL-COA LYASE"/>
    <property type="match status" value="1"/>
</dbReference>
<dbReference type="EC" id="4.1.3.4" evidence="3"/>
<comment type="similarity">
    <text evidence="2">Belongs to the HMG-CoA lyase family.</text>
</comment>
<name>A0A369K906_HYPMA</name>
<dbReference type="InterPro" id="IPR013785">
    <property type="entry name" value="Aldolase_TIM"/>
</dbReference>
<keyword evidence="5 9" id="KW-0456">Lyase</keyword>
<dbReference type="PROSITE" id="PS50991">
    <property type="entry name" value="PYR_CT"/>
    <property type="match status" value="1"/>
</dbReference>
<evidence type="ECO:0000313" key="10">
    <source>
        <dbReference type="Proteomes" id="UP000076154"/>
    </source>
</evidence>
<dbReference type="AlphaFoldDB" id="A0A369K906"/>
<sequence length="432" mass="46695">MFVRQWFSISVVNSTTAERHFRRFLISPPHRPKSDSPAQSSGLDPGKQSQPDAICKVQHFIISPMFSFQAPRCALRTSQVSRQLCRTQAQLRVRTFATEAAANNLVNIVEVGPRDGLQNEKGVIPVDVKVELINRLARAGAQNVEVGSFVSPKWVPQMGGTPEVICKMERLPGVHYAVLVPNQRGLDNLFALLSQSNASPPLSDEISIFTAATDAFTRANLNTTTAESLTRLEPVARAALDRGLRVRGYVSVVIACPYSGQVDYKRVRDVAKALADMGCYEVSLGDTVGQGTPEKVAEMIEEVKKSVPVENLAGHFHDTYGTAIANVFAALAQGIRTIDSSVGGLGGCPYSPGATGNVATEDVLYALKDSQYKVAGSQLGGGTIDLDKMVDIGWWISEQLGRESVSRAGRAIRSRRILEAQLAKSGETKAKL</sequence>
<evidence type="ECO:0000256" key="5">
    <source>
        <dbReference type="ARBA" id="ARBA00023239"/>
    </source>
</evidence>
<evidence type="ECO:0000256" key="2">
    <source>
        <dbReference type="ARBA" id="ARBA00009405"/>
    </source>
</evidence>
<feature type="region of interest" description="Disordered" evidence="7">
    <location>
        <begin position="26"/>
        <end position="50"/>
    </location>
</feature>
<dbReference type="InterPro" id="IPR043594">
    <property type="entry name" value="HMGL"/>
</dbReference>
<dbReference type="NCBIfam" id="NF004283">
    <property type="entry name" value="PRK05692.1"/>
    <property type="match status" value="1"/>
</dbReference>
<evidence type="ECO:0000313" key="9">
    <source>
        <dbReference type="EMBL" id="RDB28274.1"/>
    </source>
</evidence>
<dbReference type="GO" id="GO:0046951">
    <property type="term" value="P:ketone body biosynthetic process"/>
    <property type="evidence" value="ECO:0007669"/>
    <property type="project" value="TreeGrafter"/>
</dbReference>
<dbReference type="GO" id="GO:0046872">
    <property type="term" value="F:metal ion binding"/>
    <property type="evidence" value="ECO:0007669"/>
    <property type="project" value="UniProtKB-KW"/>
</dbReference>
<gene>
    <name evidence="9" type="primary">mvaB</name>
    <name evidence="9" type="ORF">Hypma_001479</name>
</gene>
<dbReference type="InParanoid" id="A0A369K906"/>
<dbReference type="UniPathway" id="UPA00896">
    <property type="reaction ID" value="UER00863"/>
</dbReference>
<comment type="catalytic activity">
    <reaction evidence="6">
        <text>(3S)-3-hydroxy-3-methylglutaryl-CoA = acetoacetate + acetyl-CoA</text>
        <dbReference type="Rhea" id="RHEA:24404"/>
        <dbReference type="ChEBI" id="CHEBI:13705"/>
        <dbReference type="ChEBI" id="CHEBI:43074"/>
        <dbReference type="ChEBI" id="CHEBI:57288"/>
        <dbReference type="EC" id="4.1.3.4"/>
    </reaction>
</comment>
<dbReference type="GO" id="GO:0004419">
    <property type="term" value="F:hydroxymethylglutaryl-CoA lyase activity"/>
    <property type="evidence" value="ECO:0007669"/>
    <property type="project" value="UniProtKB-EC"/>
</dbReference>
<dbReference type="InterPro" id="IPR000891">
    <property type="entry name" value="PYR_CT"/>
</dbReference>
<evidence type="ECO:0000256" key="4">
    <source>
        <dbReference type="ARBA" id="ARBA00022723"/>
    </source>
</evidence>
<proteinExistence type="inferred from homology"/>
<keyword evidence="4" id="KW-0479">Metal-binding</keyword>
<dbReference type="FunFam" id="3.20.20.70:FF:000201">
    <property type="entry name" value="Hydroxymethylglutaryl-CoA lyase"/>
    <property type="match status" value="1"/>
</dbReference>
<feature type="compositionally biased region" description="Polar residues" evidence="7">
    <location>
        <begin position="36"/>
        <end position="50"/>
    </location>
</feature>